<name>A0A1W4WDF7_AGRPL</name>
<evidence type="ECO:0000256" key="1">
    <source>
        <dbReference type="ARBA" id="ARBA00004434"/>
    </source>
</evidence>
<dbReference type="PRINTS" id="PR01873">
    <property type="entry name" value="CYTCOXIDASE4"/>
</dbReference>
<evidence type="ECO:0000256" key="8">
    <source>
        <dbReference type="ARBA" id="ARBA00023128"/>
    </source>
</evidence>
<evidence type="ECO:0000256" key="7">
    <source>
        <dbReference type="ARBA" id="ARBA00023002"/>
    </source>
</evidence>
<comment type="function">
    <text evidence="10">Component of the cytochrome c oxidase, the last enzyme in the mitochondrial electron transport chain which drives oxidative phosphorylation.</text>
</comment>
<comment type="similarity">
    <text evidence="2 10">Belongs to the cytochrome c oxidase IV family.</text>
</comment>
<keyword evidence="9 10" id="KW-0472">Membrane</keyword>
<sequence length="279" mass="33026">MLLVKYIRRVSSRQMMDTCHRTEKKFTHHYTYIPPLNKKPELPQVIRRMIGLRDIVGFGMNGQPMYTDHPYFPFPSIRWKETTPEIQALRERERGDWRLLSKEDKKKIYRSSFRSTYSEFLAPSTEWMGIIGVALMLMSAGLWLYILQKLFVYEEYPDSFTLESKEQQVKRILRMENNPILGIAHDYDYEKNVWKKKIPESRFSFPDGLDLTQEEYDDLMDYQSQKQGALKAPEPCEFNVQVEEDDDDLLDDQSQEEGASEETPQKCELPDVQPPTEEE</sequence>
<reference evidence="13" key="1">
    <citation type="submission" date="2025-08" db="UniProtKB">
        <authorList>
            <consortium name="RefSeq"/>
        </authorList>
    </citation>
    <scope>IDENTIFICATION</scope>
    <source>
        <tissue evidence="13">Entire body</tissue>
    </source>
</reference>
<keyword evidence="4 10" id="KW-0999">Mitochondrion inner membrane</keyword>
<dbReference type="PANTHER" id="PTHR10707">
    <property type="entry name" value="CYTOCHROME C OXIDASE SUBUNIT IV"/>
    <property type="match status" value="1"/>
</dbReference>
<evidence type="ECO:0000313" key="13">
    <source>
        <dbReference type="RefSeq" id="XP_018321979.1"/>
    </source>
</evidence>
<feature type="region of interest" description="Disordered" evidence="11">
    <location>
        <begin position="244"/>
        <end position="279"/>
    </location>
</feature>
<dbReference type="InterPro" id="IPR013288">
    <property type="entry name" value="Cyt_c_oxidase_su4"/>
</dbReference>
<dbReference type="FunFam" id="1.10.442.10:FF:000001">
    <property type="entry name" value="Cytochrome c oxidase subunit 4 isoform 1"/>
    <property type="match status" value="1"/>
</dbReference>
<evidence type="ECO:0000256" key="11">
    <source>
        <dbReference type="SAM" id="MobiDB-lite"/>
    </source>
</evidence>
<dbReference type="InterPro" id="IPR004203">
    <property type="entry name" value="Cyt_c_oxidase_su4_fam"/>
</dbReference>
<accession>A0A1W4WDF7</accession>
<comment type="subunit">
    <text evidence="10">Component of the cytochrome c oxidase (complex IV, CIV), a multisubunit enzyme composed of 14 subunits.</text>
</comment>
<evidence type="ECO:0000256" key="10">
    <source>
        <dbReference type="RuleBase" id="RU367145"/>
    </source>
</evidence>
<keyword evidence="8 10" id="KW-0496">Mitochondrion</keyword>
<evidence type="ECO:0000256" key="9">
    <source>
        <dbReference type="ARBA" id="ARBA00023136"/>
    </source>
</evidence>
<keyword evidence="3 10" id="KW-0812">Transmembrane</keyword>
<proteinExistence type="inferred from homology"/>
<dbReference type="AlphaFoldDB" id="A0A1W4WDF7"/>
<evidence type="ECO:0000256" key="6">
    <source>
        <dbReference type="ARBA" id="ARBA00022989"/>
    </source>
</evidence>
<dbReference type="SUPFAM" id="SSF81406">
    <property type="entry name" value="Mitochondrial cytochrome c oxidase subunit IV"/>
    <property type="match status" value="1"/>
</dbReference>
<dbReference type="Proteomes" id="UP000192223">
    <property type="component" value="Unplaced"/>
</dbReference>
<dbReference type="GeneID" id="108734798"/>
<keyword evidence="7" id="KW-0560">Oxidoreductase</keyword>
<dbReference type="GO" id="GO:0005743">
    <property type="term" value="C:mitochondrial inner membrane"/>
    <property type="evidence" value="ECO:0007669"/>
    <property type="project" value="UniProtKB-SubCell"/>
</dbReference>
<comment type="subcellular location">
    <subcellularLocation>
        <location evidence="1 10">Mitochondrion inner membrane</location>
        <topology evidence="1 10">Single-pass membrane protein</topology>
    </subcellularLocation>
</comment>
<evidence type="ECO:0000256" key="5">
    <source>
        <dbReference type="ARBA" id="ARBA00022946"/>
    </source>
</evidence>
<dbReference type="Pfam" id="PF02936">
    <property type="entry name" value="COX4"/>
    <property type="match status" value="1"/>
</dbReference>
<comment type="pathway">
    <text evidence="10">Energy metabolism; oxidative phosphorylation.</text>
</comment>
<feature type="compositionally biased region" description="Acidic residues" evidence="11">
    <location>
        <begin position="244"/>
        <end position="260"/>
    </location>
</feature>
<evidence type="ECO:0000313" key="12">
    <source>
        <dbReference type="Proteomes" id="UP000192223"/>
    </source>
</evidence>
<dbReference type="RefSeq" id="XP_018321979.1">
    <property type="nucleotide sequence ID" value="XM_018466477.1"/>
</dbReference>
<keyword evidence="6 10" id="KW-1133">Transmembrane helix</keyword>
<dbReference type="Gene3D" id="1.10.442.10">
    <property type="entry name" value="Cytochrome c oxidase subunit IV"/>
    <property type="match status" value="1"/>
</dbReference>
<dbReference type="GO" id="GO:0045277">
    <property type="term" value="C:respiratory chain complex IV"/>
    <property type="evidence" value="ECO:0007669"/>
    <property type="project" value="InterPro"/>
</dbReference>
<dbReference type="GO" id="GO:0006123">
    <property type="term" value="P:mitochondrial electron transport, cytochrome c to oxygen"/>
    <property type="evidence" value="ECO:0007669"/>
    <property type="project" value="InterPro"/>
</dbReference>
<dbReference type="InterPro" id="IPR036639">
    <property type="entry name" value="Cyt_c_oxidase_su4_sf"/>
</dbReference>
<dbReference type="GO" id="GO:0016491">
    <property type="term" value="F:oxidoreductase activity"/>
    <property type="evidence" value="ECO:0007669"/>
    <property type="project" value="UniProtKB-KW"/>
</dbReference>
<dbReference type="OrthoDB" id="186013at2759"/>
<dbReference type="InParanoid" id="A0A1W4WDF7"/>
<dbReference type="STRING" id="224129.A0A1W4WDF7"/>
<dbReference type="PANTHER" id="PTHR10707:SF10">
    <property type="entry name" value="CYTOCHROME C OXIDASE SUBUNIT 4"/>
    <property type="match status" value="1"/>
</dbReference>
<gene>
    <name evidence="13" type="primary">LOC108734798</name>
</gene>
<evidence type="ECO:0000256" key="3">
    <source>
        <dbReference type="ARBA" id="ARBA00022692"/>
    </source>
</evidence>
<organism evidence="12 13">
    <name type="scientific">Agrilus planipennis</name>
    <name type="common">Emerald ash borer</name>
    <name type="synonym">Agrilus marcopoli</name>
    <dbReference type="NCBI Taxonomy" id="224129"/>
    <lineage>
        <taxon>Eukaryota</taxon>
        <taxon>Metazoa</taxon>
        <taxon>Ecdysozoa</taxon>
        <taxon>Arthropoda</taxon>
        <taxon>Hexapoda</taxon>
        <taxon>Insecta</taxon>
        <taxon>Pterygota</taxon>
        <taxon>Neoptera</taxon>
        <taxon>Endopterygota</taxon>
        <taxon>Coleoptera</taxon>
        <taxon>Polyphaga</taxon>
        <taxon>Elateriformia</taxon>
        <taxon>Buprestoidea</taxon>
        <taxon>Buprestidae</taxon>
        <taxon>Agrilinae</taxon>
        <taxon>Agrilus</taxon>
    </lineage>
</organism>
<dbReference type="KEGG" id="apln:108734798"/>
<evidence type="ECO:0000256" key="2">
    <source>
        <dbReference type="ARBA" id="ARBA00008135"/>
    </source>
</evidence>
<keyword evidence="5" id="KW-0809">Transit peptide</keyword>
<evidence type="ECO:0000256" key="4">
    <source>
        <dbReference type="ARBA" id="ARBA00022792"/>
    </source>
</evidence>
<dbReference type="CDD" id="cd00922">
    <property type="entry name" value="Cyt_c_Oxidase_IV"/>
    <property type="match status" value="1"/>
</dbReference>
<keyword evidence="12" id="KW-1185">Reference proteome</keyword>
<dbReference type="UniPathway" id="UPA00705"/>
<feature type="transmembrane region" description="Helical" evidence="10">
    <location>
        <begin position="127"/>
        <end position="147"/>
    </location>
</feature>
<protein>
    <recommendedName>
        <fullName evidence="10">Cytochrome c oxidase subunit 4</fullName>
    </recommendedName>
</protein>